<keyword evidence="1" id="KW-0175">Coiled coil</keyword>
<sequence>MRKTCAKWHPRIEAAIRKAHSKATKEGTPFKLSMTALAKELSTSRPTLYKHEPFIEALLHRLKAERRRVDGQAAIDLLQDQLHRKDQKISELEARNAALMRDLQNIFDHIYGASVTAGELVEAVVRKRSNEDGRCVLCEAPVEGIPPRKNNVVKLSTKDST</sequence>
<evidence type="ECO:0000313" key="2">
    <source>
        <dbReference type="EMBL" id="MQY42797.1"/>
    </source>
</evidence>
<organism evidence="2 3">
    <name type="scientific">Tritonibacter aquimaris</name>
    <dbReference type="NCBI Taxonomy" id="2663379"/>
    <lineage>
        <taxon>Bacteria</taxon>
        <taxon>Pseudomonadati</taxon>
        <taxon>Pseudomonadota</taxon>
        <taxon>Alphaproteobacteria</taxon>
        <taxon>Rhodobacterales</taxon>
        <taxon>Paracoccaceae</taxon>
        <taxon>Tritonibacter</taxon>
    </lineage>
</organism>
<comment type="caution">
    <text evidence="2">The sequence shown here is derived from an EMBL/GenBank/DDBJ whole genome shotgun (WGS) entry which is preliminary data.</text>
</comment>
<protein>
    <submittedName>
        <fullName evidence="2">Uncharacterized protein</fullName>
    </submittedName>
</protein>
<name>A0A844ASS6_9RHOB</name>
<gene>
    <name evidence="2" type="ORF">GG681_09100</name>
</gene>
<evidence type="ECO:0000313" key="3">
    <source>
        <dbReference type="Proteomes" id="UP000436694"/>
    </source>
</evidence>
<proteinExistence type="predicted"/>
<dbReference type="RefSeq" id="WP_153547332.1">
    <property type="nucleotide sequence ID" value="NZ_WIXK01000004.1"/>
</dbReference>
<feature type="coiled-coil region" evidence="1">
    <location>
        <begin position="75"/>
        <end position="109"/>
    </location>
</feature>
<accession>A0A844ASS6</accession>
<dbReference type="Proteomes" id="UP000436694">
    <property type="component" value="Unassembled WGS sequence"/>
</dbReference>
<keyword evidence="3" id="KW-1185">Reference proteome</keyword>
<dbReference type="EMBL" id="WIXK01000004">
    <property type="protein sequence ID" value="MQY42797.1"/>
    <property type="molecule type" value="Genomic_DNA"/>
</dbReference>
<evidence type="ECO:0000256" key="1">
    <source>
        <dbReference type="SAM" id="Coils"/>
    </source>
</evidence>
<reference evidence="2 3" key="1">
    <citation type="submission" date="2019-10" db="EMBL/GenBank/DDBJ databases">
        <title>Epibacterium sp. nov., isolated from seawater.</title>
        <authorList>
            <person name="Zhang X."/>
            <person name="Li N."/>
        </authorList>
    </citation>
    <scope>NUCLEOTIDE SEQUENCE [LARGE SCALE GENOMIC DNA]</scope>
    <source>
        <strain evidence="2 3">SM1969</strain>
    </source>
</reference>
<dbReference type="AlphaFoldDB" id="A0A844ASS6"/>